<feature type="domain" description="N-acetylmuramoyl-L-alanine amidase" evidence="4">
    <location>
        <begin position="1"/>
        <end position="120"/>
    </location>
</feature>
<evidence type="ECO:0000313" key="7">
    <source>
        <dbReference type="Proteomes" id="UP000827092"/>
    </source>
</evidence>
<evidence type="ECO:0000259" key="4">
    <source>
        <dbReference type="SMART" id="SM00644"/>
    </source>
</evidence>
<evidence type="ECO:0000313" key="6">
    <source>
        <dbReference type="EMBL" id="KAG8176295.1"/>
    </source>
</evidence>
<dbReference type="PANTHER" id="PTHR11022:SF41">
    <property type="entry name" value="PEPTIDOGLYCAN-RECOGNITION PROTEIN LC-RELATED"/>
    <property type="match status" value="1"/>
</dbReference>
<dbReference type="SUPFAM" id="SSF55846">
    <property type="entry name" value="N-acetylmuramoyl-L-alanine amidase-like"/>
    <property type="match status" value="1"/>
</dbReference>
<dbReference type="GO" id="GO:0008270">
    <property type="term" value="F:zinc ion binding"/>
    <property type="evidence" value="ECO:0007669"/>
    <property type="project" value="InterPro"/>
</dbReference>
<dbReference type="PANTHER" id="PTHR11022">
    <property type="entry name" value="PEPTIDOGLYCAN RECOGNITION PROTEIN"/>
    <property type="match status" value="1"/>
</dbReference>
<dbReference type="InterPro" id="IPR015510">
    <property type="entry name" value="PGRP"/>
</dbReference>
<dbReference type="SMART" id="SM00701">
    <property type="entry name" value="PGRP"/>
    <property type="match status" value="1"/>
</dbReference>
<comment type="caution">
    <text evidence="6">The sequence shown here is derived from an EMBL/GenBank/DDBJ whole genome shotgun (WGS) entry which is preliminary data.</text>
</comment>
<evidence type="ECO:0000256" key="2">
    <source>
        <dbReference type="ARBA" id="ARBA00022588"/>
    </source>
</evidence>
<sequence length="146" mass="16416">MHTVSDPCRTKPQCMRNVQFLQDFHMDNRGWSDIGYSFMVGGDGRIYEGIGWTETGAHSINFNTNSIGVAFIGDYSEAEPSKKMLDATLNLIECGVKKGYLTPTREIHGHRDVTCTKSPGDKLYAIIRKWKNYKGGRIPKYDCSGN</sequence>
<evidence type="ECO:0008006" key="8">
    <source>
        <dbReference type="Google" id="ProtNLM"/>
    </source>
</evidence>
<evidence type="ECO:0000256" key="1">
    <source>
        <dbReference type="ARBA" id="ARBA00007553"/>
    </source>
</evidence>
<dbReference type="EMBL" id="JAFNEN010000898">
    <property type="protein sequence ID" value="KAG8176295.1"/>
    <property type="molecule type" value="Genomic_DNA"/>
</dbReference>
<evidence type="ECO:0000259" key="5">
    <source>
        <dbReference type="SMART" id="SM00701"/>
    </source>
</evidence>
<dbReference type="SMART" id="SM00644">
    <property type="entry name" value="Ami_2"/>
    <property type="match status" value="1"/>
</dbReference>
<proteinExistence type="inferred from homology"/>
<dbReference type="Pfam" id="PF01510">
    <property type="entry name" value="Amidase_2"/>
    <property type="match status" value="1"/>
</dbReference>
<organism evidence="6 7">
    <name type="scientific">Oedothorax gibbosus</name>
    <dbReference type="NCBI Taxonomy" id="931172"/>
    <lineage>
        <taxon>Eukaryota</taxon>
        <taxon>Metazoa</taxon>
        <taxon>Ecdysozoa</taxon>
        <taxon>Arthropoda</taxon>
        <taxon>Chelicerata</taxon>
        <taxon>Arachnida</taxon>
        <taxon>Araneae</taxon>
        <taxon>Araneomorphae</taxon>
        <taxon>Entelegynae</taxon>
        <taxon>Araneoidea</taxon>
        <taxon>Linyphiidae</taxon>
        <taxon>Erigoninae</taxon>
        <taxon>Oedothorax</taxon>
    </lineage>
</organism>
<dbReference type="GO" id="GO:0008745">
    <property type="term" value="F:N-acetylmuramoyl-L-alanine amidase activity"/>
    <property type="evidence" value="ECO:0007669"/>
    <property type="project" value="InterPro"/>
</dbReference>
<name>A0AAV6TW50_9ARAC</name>
<reference evidence="6 7" key="1">
    <citation type="journal article" date="2022" name="Nat. Ecol. Evol.">
        <title>A masculinizing supergene underlies an exaggerated male reproductive morph in a spider.</title>
        <authorList>
            <person name="Hendrickx F."/>
            <person name="De Corte Z."/>
            <person name="Sonet G."/>
            <person name="Van Belleghem S.M."/>
            <person name="Kostlbacher S."/>
            <person name="Vangestel C."/>
        </authorList>
    </citation>
    <scope>NUCLEOTIDE SEQUENCE [LARGE SCALE GENOMIC DNA]</scope>
    <source>
        <strain evidence="6">W744_W776</strain>
    </source>
</reference>
<evidence type="ECO:0000256" key="3">
    <source>
        <dbReference type="ARBA" id="ARBA00022859"/>
    </source>
</evidence>
<dbReference type="AlphaFoldDB" id="A0AAV6TW50"/>
<dbReference type="FunFam" id="3.40.80.10:FF:000001">
    <property type="entry name" value="Peptidoglycan recognition protein 1"/>
    <property type="match status" value="1"/>
</dbReference>
<dbReference type="InterPro" id="IPR006619">
    <property type="entry name" value="PGRP_domain_met/bac"/>
</dbReference>
<dbReference type="GO" id="GO:0045087">
    <property type="term" value="P:innate immune response"/>
    <property type="evidence" value="ECO:0007669"/>
    <property type="project" value="UniProtKB-KW"/>
</dbReference>
<keyword evidence="3" id="KW-0391">Immunity</keyword>
<dbReference type="InterPro" id="IPR036505">
    <property type="entry name" value="Amidase/PGRP_sf"/>
</dbReference>
<dbReference type="Proteomes" id="UP000827092">
    <property type="component" value="Unassembled WGS sequence"/>
</dbReference>
<dbReference type="InterPro" id="IPR002502">
    <property type="entry name" value="Amidase_domain"/>
</dbReference>
<protein>
    <recommendedName>
        <fullName evidence="8">Peptidoglycan-recognition protein</fullName>
    </recommendedName>
</protein>
<accession>A0AAV6TW50</accession>
<gene>
    <name evidence="6" type="ORF">JTE90_011279</name>
</gene>
<keyword evidence="7" id="KW-1185">Reference proteome</keyword>
<keyword evidence="2" id="KW-0399">Innate immunity</keyword>
<dbReference type="GO" id="GO:0009253">
    <property type="term" value="P:peptidoglycan catabolic process"/>
    <property type="evidence" value="ECO:0007669"/>
    <property type="project" value="InterPro"/>
</dbReference>
<feature type="domain" description="Peptidoglycan recognition protein family" evidence="5">
    <location>
        <begin position="1"/>
        <end position="114"/>
    </location>
</feature>
<dbReference type="CDD" id="cd06583">
    <property type="entry name" value="PGRP"/>
    <property type="match status" value="1"/>
</dbReference>
<comment type="similarity">
    <text evidence="1">Belongs to the N-acetylmuramoyl-L-alanine amidase 2 family.</text>
</comment>
<dbReference type="Gene3D" id="3.40.80.10">
    <property type="entry name" value="Peptidoglycan recognition protein-like"/>
    <property type="match status" value="1"/>
</dbReference>